<comment type="caution">
    <text evidence="13">The sequence shown here is derived from an EMBL/GenBank/DDBJ whole genome shotgun (WGS) entry which is preliminary data.</text>
</comment>
<keyword evidence="14" id="KW-1185">Reference proteome</keyword>
<protein>
    <recommendedName>
        <fullName evidence="12">SAM-dependent MTase RsmB/NOP-type domain-containing protein</fullName>
    </recommendedName>
</protein>
<dbReference type="Pfam" id="PF01189">
    <property type="entry name" value="Methyltr_RsmB-F"/>
    <property type="match status" value="1"/>
</dbReference>
<evidence type="ECO:0000256" key="6">
    <source>
        <dbReference type="ARBA" id="ARBA00022691"/>
    </source>
</evidence>
<dbReference type="STRING" id="1806994.A0A507BYC2"/>
<evidence type="ECO:0000259" key="12">
    <source>
        <dbReference type="PROSITE" id="PS51686"/>
    </source>
</evidence>
<dbReference type="EMBL" id="QEAO01000075">
    <property type="protein sequence ID" value="TPX30335.1"/>
    <property type="molecule type" value="Genomic_DNA"/>
</dbReference>
<organism evidence="13 14">
    <name type="scientific">Synchytrium microbalum</name>
    <dbReference type="NCBI Taxonomy" id="1806994"/>
    <lineage>
        <taxon>Eukaryota</taxon>
        <taxon>Fungi</taxon>
        <taxon>Fungi incertae sedis</taxon>
        <taxon>Chytridiomycota</taxon>
        <taxon>Chytridiomycota incertae sedis</taxon>
        <taxon>Chytridiomycetes</taxon>
        <taxon>Synchytriales</taxon>
        <taxon>Synchytriaceae</taxon>
        <taxon>Synchytrium</taxon>
    </lineage>
</organism>
<dbReference type="InterPro" id="IPR018314">
    <property type="entry name" value="RsmB/NOL1/NOP2-like_CS"/>
</dbReference>
<dbReference type="RefSeq" id="XP_031022016.1">
    <property type="nucleotide sequence ID" value="XM_031172015.1"/>
</dbReference>
<evidence type="ECO:0000256" key="3">
    <source>
        <dbReference type="ARBA" id="ARBA00022555"/>
    </source>
</evidence>
<dbReference type="InterPro" id="IPR057286">
    <property type="entry name" value="PUA_NSUN2"/>
</dbReference>
<dbReference type="InterPro" id="IPR023270">
    <property type="entry name" value="RCMT_NCL1"/>
</dbReference>
<feature type="binding site" evidence="10">
    <location>
        <position position="224"/>
    </location>
    <ligand>
        <name>S-adenosyl-L-methionine</name>
        <dbReference type="ChEBI" id="CHEBI:59789"/>
    </ligand>
</feature>
<dbReference type="GeneID" id="42007312"/>
<gene>
    <name evidence="13" type="ORF">SmJEL517_g06089</name>
</gene>
<feature type="active site" description="Nucleophile" evidence="10">
    <location>
        <position position="335"/>
    </location>
</feature>
<comment type="similarity">
    <text evidence="2 10">Belongs to the class I-like SAM-binding methyltransferase superfamily. RsmB/NOP family.</text>
</comment>
<dbReference type="InterPro" id="IPR001678">
    <property type="entry name" value="MeTrfase_RsmB-F_NOP2_dom"/>
</dbReference>
<evidence type="ECO:0000256" key="7">
    <source>
        <dbReference type="ARBA" id="ARBA00022694"/>
    </source>
</evidence>
<feature type="compositionally biased region" description="Basic and acidic residues" evidence="11">
    <location>
        <begin position="458"/>
        <end position="476"/>
    </location>
</feature>
<evidence type="ECO:0000313" key="13">
    <source>
        <dbReference type="EMBL" id="TPX30335.1"/>
    </source>
</evidence>
<dbReference type="InterPro" id="IPR023267">
    <property type="entry name" value="RCMT"/>
</dbReference>
<dbReference type="GO" id="GO:0000049">
    <property type="term" value="F:tRNA binding"/>
    <property type="evidence" value="ECO:0007669"/>
    <property type="project" value="UniProtKB-KW"/>
</dbReference>
<keyword evidence="7" id="KW-0819">tRNA processing</keyword>
<keyword evidence="5 10" id="KW-0808">Transferase</keyword>
<keyword evidence="3" id="KW-0820">tRNA-binding</keyword>
<dbReference type="PROSITE" id="PS51686">
    <property type="entry name" value="SAM_MT_RSMB_NOP"/>
    <property type="match status" value="1"/>
</dbReference>
<dbReference type="PANTHER" id="PTHR22808">
    <property type="entry name" value="NCL1 YEAST -RELATED NOL1/NOP2/FMU SUN DOMAIN-CONTAINING"/>
    <property type="match status" value="1"/>
</dbReference>
<feature type="compositionally biased region" description="Basic and acidic residues" evidence="11">
    <location>
        <begin position="23"/>
        <end position="37"/>
    </location>
</feature>
<evidence type="ECO:0000256" key="5">
    <source>
        <dbReference type="ARBA" id="ARBA00022679"/>
    </source>
</evidence>
<keyword evidence="6 10" id="KW-0949">S-adenosyl-L-methionine</keyword>
<dbReference type="GO" id="GO:0030488">
    <property type="term" value="P:tRNA methylation"/>
    <property type="evidence" value="ECO:0007669"/>
    <property type="project" value="TreeGrafter"/>
</dbReference>
<feature type="binding site" evidence="10">
    <location>
        <position position="282"/>
    </location>
    <ligand>
        <name>S-adenosyl-L-methionine</name>
        <dbReference type="ChEBI" id="CHEBI:59789"/>
    </ligand>
</feature>
<feature type="region of interest" description="Disordered" evidence="11">
    <location>
        <begin position="453"/>
        <end position="518"/>
    </location>
</feature>
<comment type="subcellular location">
    <subcellularLocation>
        <location evidence="1">Nucleus</location>
    </subcellularLocation>
</comment>
<evidence type="ECO:0000256" key="1">
    <source>
        <dbReference type="ARBA" id="ARBA00004123"/>
    </source>
</evidence>
<dbReference type="GO" id="GO:0005634">
    <property type="term" value="C:nucleus"/>
    <property type="evidence" value="ECO:0007669"/>
    <property type="project" value="UniProtKB-SubCell"/>
</dbReference>
<evidence type="ECO:0000313" key="14">
    <source>
        <dbReference type="Proteomes" id="UP000319731"/>
    </source>
</evidence>
<dbReference type="Pfam" id="PF25378">
    <property type="entry name" value="PUA_NSUN2"/>
    <property type="match status" value="1"/>
</dbReference>
<feature type="domain" description="SAM-dependent MTase RsmB/NOP-type" evidence="12">
    <location>
        <begin position="95"/>
        <end position="446"/>
    </location>
</feature>
<dbReference type="Pfam" id="PF25376">
    <property type="entry name" value="Pre-PUA_NSUN2"/>
    <property type="match status" value="1"/>
</dbReference>
<evidence type="ECO:0000256" key="11">
    <source>
        <dbReference type="SAM" id="MobiDB-lite"/>
    </source>
</evidence>
<evidence type="ECO:0000256" key="4">
    <source>
        <dbReference type="ARBA" id="ARBA00022603"/>
    </source>
</evidence>
<dbReference type="InterPro" id="IPR057285">
    <property type="entry name" value="Pre-PUA_NSUN2"/>
</dbReference>
<name>A0A507BYC2_9FUNG</name>
<dbReference type="Proteomes" id="UP000319731">
    <property type="component" value="Unassembled WGS sequence"/>
</dbReference>
<dbReference type="PRINTS" id="PR02011">
    <property type="entry name" value="RCMTNCL1"/>
</dbReference>
<dbReference type="GO" id="GO:0016428">
    <property type="term" value="F:tRNA (cytidine-5-)-methyltransferase activity"/>
    <property type="evidence" value="ECO:0007669"/>
    <property type="project" value="InterPro"/>
</dbReference>
<sequence>MGKRGKRQGKPRKRDIDPAAAKKAWEERPPAQDGYVDARHENPAFTQYYKAQGLVPEEEWDVFVESLRTSLPTTFRFISGSEAHDTREWMIREYFDIFKKAVDEEQVTTTDTDLDRKAAETFMAPTVIPWYPNELAWFVEIPRRVLRKNESLAKFHQWLVSENEMGTIYRQEAVSMIPVLFLDVKPHHYVLDMCAAPGSKTCQMLEILTANDDINTNGLMIANDSNTARAHMLIHQMKRLPTPCLLVTNHDAQFFPRLRTHTCDATGRTVVENILFDRILADVPCSGDGTLRKNLAIWAKWNPAEGRGLHNLQLAILDRACELLKVGGRVVYSTCSMNPIENEAVVAAMLARAPGTFDLLDVSHQVPGLKRRQGLSYWKVPSDSIDEQGQMVFYDEFELAPESKMKWTTTMWPPANVEELHLERCMRLLPHYQNTGGFFVAVIQKNNVYKGFKRPQKPKTEEVKKRASEELLSKTDGKRRKSNAEKLVGSDIAVEEPDLDESPDVMDERDDAAPDGEDAMLDVEDADLQVDEADAETVTADTQVQQPEGPAPSTLIQTAPVRGELPFHAYTAKSPDIKSIMDWYELDHSFPVDRVLGRIPSGAKSMWMASPAVQKVLSCFNAPALKVVYAGMKVFIKNAGDAKNGSMCTYRIENIAVPLMLPFLPSPSQRMVTISFDDLLTLIGLDYPKFGSFSVEVQEYLVRQAIGPLIMKFDPSLDTSGRAKGRLVNHIMYIPVWRAATSISVFLDKIERKNIYARLAGLEYEPTVIQFPVKNKNFKMGDDKVADVATSVVDSVTTSVE</sequence>
<dbReference type="OrthoDB" id="6093671at2759"/>
<keyword evidence="4 10" id="KW-0489">Methyltransferase</keyword>
<evidence type="ECO:0000256" key="2">
    <source>
        <dbReference type="ARBA" id="ARBA00007494"/>
    </source>
</evidence>
<dbReference type="PANTHER" id="PTHR22808:SF1">
    <property type="entry name" value="RNA CYTOSINE-C(5)-METHYLTRANSFERASE NSUN2-RELATED"/>
    <property type="match status" value="1"/>
</dbReference>
<evidence type="ECO:0000256" key="10">
    <source>
        <dbReference type="PROSITE-ProRule" id="PRU01023"/>
    </source>
</evidence>
<reference evidence="13 14" key="1">
    <citation type="journal article" date="2019" name="Sci. Rep.">
        <title>Comparative genomics of chytrid fungi reveal insights into the obligate biotrophic and pathogenic lifestyle of Synchytrium endobioticum.</title>
        <authorList>
            <person name="van de Vossenberg B.T.L.H."/>
            <person name="Warris S."/>
            <person name="Nguyen H.D.T."/>
            <person name="van Gent-Pelzer M.P.E."/>
            <person name="Joly D.L."/>
            <person name="van de Geest H.C."/>
            <person name="Bonants P.J.M."/>
            <person name="Smith D.S."/>
            <person name="Levesque C.A."/>
            <person name="van der Lee T.A.J."/>
        </authorList>
    </citation>
    <scope>NUCLEOTIDE SEQUENCE [LARGE SCALE GENOMIC DNA]</scope>
    <source>
        <strain evidence="13 14">JEL517</strain>
    </source>
</reference>
<feature type="compositionally biased region" description="Acidic residues" evidence="11">
    <location>
        <begin position="493"/>
        <end position="518"/>
    </location>
</feature>
<feature type="binding site" evidence="10">
    <location>
        <position position="251"/>
    </location>
    <ligand>
        <name>S-adenosyl-L-methionine</name>
        <dbReference type="ChEBI" id="CHEBI:59789"/>
    </ligand>
</feature>
<dbReference type="PROSITE" id="PS01153">
    <property type="entry name" value="NOL1_NOP2_SUN"/>
    <property type="match status" value="1"/>
</dbReference>
<evidence type="ECO:0000256" key="9">
    <source>
        <dbReference type="ARBA" id="ARBA00023242"/>
    </source>
</evidence>
<dbReference type="GO" id="GO:0005737">
    <property type="term" value="C:cytoplasm"/>
    <property type="evidence" value="ECO:0007669"/>
    <property type="project" value="TreeGrafter"/>
</dbReference>
<dbReference type="SUPFAM" id="SSF53335">
    <property type="entry name" value="S-adenosyl-L-methionine-dependent methyltransferases"/>
    <property type="match status" value="1"/>
</dbReference>
<keyword evidence="8 10" id="KW-0694">RNA-binding</keyword>
<feature type="region of interest" description="Disordered" evidence="11">
    <location>
        <begin position="1"/>
        <end position="37"/>
    </location>
</feature>
<dbReference type="PRINTS" id="PR02008">
    <property type="entry name" value="RCMTFAMILY"/>
</dbReference>
<feature type="binding site" evidence="10">
    <location>
        <begin position="194"/>
        <end position="200"/>
    </location>
    <ligand>
        <name>S-adenosyl-L-methionine</name>
        <dbReference type="ChEBI" id="CHEBI:59789"/>
    </ligand>
</feature>
<accession>A0A507BYC2</accession>
<dbReference type="Gene3D" id="3.40.50.150">
    <property type="entry name" value="Vaccinia Virus protein VP39"/>
    <property type="match status" value="1"/>
</dbReference>
<proteinExistence type="inferred from homology"/>
<feature type="compositionally biased region" description="Basic residues" evidence="11">
    <location>
        <begin position="1"/>
        <end position="13"/>
    </location>
</feature>
<evidence type="ECO:0000256" key="8">
    <source>
        <dbReference type="ARBA" id="ARBA00022884"/>
    </source>
</evidence>
<dbReference type="InterPro" id="IPR049560">
    <property type="entry name" value="MeTrfase_RsmB-F_NOP2_cat"/>
</dbReference>
<dbReference type="InterPro" id="IPR029063">
    <property type="entry name" value="SAM-dependent_MTases_sf"/>
</dbReference>
<dbReference type="AlphaFoldDB" id="A0A507BYC2"/>
<keyword evidence="9" id="KW-0539">Nucleus</keyword>